<keyword evidence="1" id="KW-0472">Membrane</keyword>
<protein>
    <submittedName>
        <fullName evidence="2">Uncharacterized protein</fullName>
    </submittedName>
</protein>
<feature type="transmembrane region" description="Helical" evidence="1">
    <location>
        <begin position="15"/>
        <end position="35"/>
    </location>
</feature>
<dbReference type="EMBL" id="UINC01011864">
    <property type="protein sequence ID" value="SVA52106.1"/>
    <property type="molecule type" value="Genomic_DNA"/>
</dbReference>
<proteinExistence type="predicted"/>
<reference evidence="2" key="1">
    <citation type="submission" date="2018-05" db="EMBL/GenBank/DDBJ databases">
        <authorList>
            <person name="Lanie J.A."/>
            <person name="Ng W.-L."/>
            <person name="Kazmierczak K.M."/>
            <person name="Andrzejewski T.M."/>
            <person name="Davidsen T.M."/>
            <person name="Wayne K.J."/>
            <person name="Tettelin H."/>
            <person name="Glass J.I."/>
            <person name="Rusch D."/>
            <person name="Podicherti R."/>
            <person name="Tsui H.-C.T."/>
            <person name="Winkler M.E."/>
        </authorList>
    </citation>
    <scope>NUCLEOTIDE SEQUENCE</scope>
</reference>
<accession>A0A381WHW5</accession>
<dbReference type="AlphaFoldDB" id="A0A381WHW5"/>
<sequence length="45" mass="5038">MVVVTVNLAVQRWEVVSVGFGLMAPAGIYFCRLGVFHKRCVTRNL</sequence>
<keyword evidence="1" id="KW-0812">Transmembrane</keyword>
<evidence type="ECO:0000256" key="1">
    <source>
        <dbReference type="SAM" id="Phobius"/>
    </source>
</evidence>
<organism evidence="2">
    <name type="scientific">marine metagenome</name>
    <dbReference type="NCBI Taxonomy" id="408172"/>
    <lineage>
        <taxon>unclassified sequences</taxon>
        <taxon>metagenomes</taxon>
        <taxon>ecological metagenomes</taxon>
    </lineage>
</organism>
<keyword evidence="1" id="KW-1133">Transmembrane helix</keyword>
<evidence type="ECO:0000313" key="2">
    <source>
        <dbReference type="EMBL" id="SVA52106.1"/>
    </source>
</evidence>
<gene>
    <name evidence="2" type="ORF">METZ01_LOCUS104960</name>
</gene>
<name>A0A381WHW5_9ZZZZ</name>